<evidence type="ECO:0000313" key="9">
    <source>
        <dbReference type="Proteomes" id="UP000249467"/>
    </source>
</evidence>
<feature type="transmembrane region" description="Helical" evidence="6">
    <location>
        <begin position="189"/>
        <end position="211"/>
    </location>
</feature>
<dbReference type="GO" id="GO:0017004">
    <property type="term" value="P:cytochrome complex assembly"/>
    <property type="evidence" value="ECO:0007669"/>
    <property type="project" value="InterPro"/>
</dbReference>
<reference evidence="8 9" key="1">
    <citation type="submission" date="2018-04" db="EMBL/GenBank/DDBJ databases">
        <authorList>
            <person name="Go L.Y."/>
            <person name="Mitchell J.A."/>
        </authorList>
    </citation>
    <scope>NUCLEOTIDE SEQUENCE [LARGE SCALE GENOMIC DNA]</scope>
    <source>
        <strain evidence="8">ULC066bin1</strain>
    </source>
</reference>
<feature type="transmembrane region" description="Helical" evidence="6">
    <location>
        <begin position="120"/>
        <end position="142"/>
    </location>
</feature>
<dbReference type="Proteomes" id="UP000249467">
    <property type="component" value="Unassembled WGS sequence"/>
</dbReference>
<organism evidence="8 9">
    <name type="scientific">Pseudanabaena frigida</name>
    <dbReference type="NCBI Taxonomy" id="945775"/>
    <lineage>
        <taxon>Bacteria</taxon>
        <taxon>Bacillati</taxon>
        <taxon>Cyanobacteriota</taxon>
        <taxon>Cyanophyceae</taxon>
        <taxon>Pseudanabaenales</taxon>
        <taxon>Pseudanabaenaceae</taxon>
        <taxon>Pseudanabaena</taxon>
    </lineage>
</organism>
<dbReference type="AlphaFoldDB" id="A0A2W4W5I0"/>
<proteinExistence type="inferred from homology"/>
<accession>A0A2W4W5I0</accession>
<reference evidence="8 9" key="2">
    <citation type="submission" date="2018-06" db="EMBL/GenBank/DDBJ databases">
        <title>Metagenomic assembly of (sub)arctic Cyanobacteria and their associated microbiome from non-axenic cultures.</title>
        <authorList>
            <person name="Baurain D."/>
        </authorList>
    </citation>
    <scope>NUCLEOTIDE SEQUENCE [LARGE SCALE GENOMIC DNA]</scope>
    <source>
        <strain evidence="8">ULC066bin1</strain>
    </source>
</reference>
<feature type="transmembrane region" description="Helical" evidence="6">
    <location>
        <begin position="217"/>
        <end position="244"/>
    </location>
</feature>
<evidence type="ECO:0000256" key="1">
    <source>
        <dbReference type="ARBA" id="ARBA00004141"/>
    </source>
</evidence>
<evidence type="ECO:0000256" key="3">
    <source>
        <dbReference type="ARBA" id="ARBA00022692"/>
    </source>
</evidence>
<dbReference type="GO" id="GO:0016020">
    <property type="term" value="C:membrane"/>
    <property type="evidence" value="ECO:0007669"/>
    <property type="project" value="UniProtKB-SubCell"/>
</dbReference>
<dbReference type="EMBL" id="QBML01000022">
    <property type="protein sequence ID" value="PZO38667.1"/>
    <property type="molecule type" value="Genomic_DNA"/>
</dbReference>
<protein>
    <recommendedName>
        <fullName evidence="7">Cytochrome C biogenesis protein transmembrane domain-containing protein</fullName>
    </recommendedName>
</protein>
<dbReference type="PANTHER" id="PTHR31272:SF6">
    <property type="entry name" value="CYTOCHROME C-TYPE BIOGENESIS CCDA-LIKE CHLOROPLASTIC PROTEIN"/>
    <property type="match status" value="1"/>
</dbReference>
<evidence type="ECO:0000313" key="8">
    <source>
        <dbReference type="EMBL" id="PZO38667.1"/>
    </source>
</evidence>
<keyword evidence="5 6" id="KW-0472">Membrane</keyword>
<dbReference type="InterPro" id="IPR051790">
    <property type="entry name" value="Cytochrome_c-biogenesis_DsbD"/>
</dbReference>
<feature type="transmembrane region" description="Helical" evidence="6">
    <location>
        <begin position="265"/>
        <end position="284"/>
    </location>
</feature>
<evidence type="ECO:0000256" key="6">
    <source>
        <dbReference type="SAM" id="Phobius"/>
    </source>
</evidence>
<feature type="transmembrane region" description="Helical" evidence="6">
    <location>
        <begin position="20"/>
        <end position="37"/>
    </location>
</feature>
<name>A0A2W4W5I0_9CYAN</name>
<comment type="subcellular location">
    <subcellularLocation>
        <location evidence="1">Membrane</location>
        <topology evidence="1">Multi-pass membrane protein</topology>
    </subcellularLocation>
</comment>
<evidence type="ECO:0000259" key="7">
    <source>
        <dbReference type="Pfam" id="PF02683"/>
    </source>
</evidence>
<keyword evidence="3 6" id="KW-0812">Transmembrane</keyword>
<sequence>MSRIKKFLLAPSSIYARRFFLPCLLFIVTTITVLLISKVNWTLLFQPIQNLSFEMDANYYRWFSKQAMTNPFILIPLAFAGGLVASISPCILALLPVNLSYIGTREITSKKEAFIKAGTFVLGVVTVLSLLGLFSSFAGLILIKYQGYIHAIVGMIILLMGLSLWGIFRLPLPQISFRFPSLGSYGIGLTFALLSSPCTSPILFAVLAAAATSGSQLYSVLAMISYALGYTTIIFLASLFTGLVKQARSLMKHSETINRIGSIGLILMGGFYLMTGMQWIVAILKI</sequence>
<comment type="caution">
    <text evidence="8">The sequence shown here is derived from an EMBL/GenBank/DDBJ whole genome shotgun (WGS) entry which is preliminary data.</text>
</comment>
<gene>
    <name evidence="8" type="ORF">DCF19_15815</name>
</gene>
<keyword evidence="4 6" id="KW-1133">Transmembrane helix</keyword>
<dbReference type="Pfam" id="PF02683">
    <property type="entry name" value="DsbD_TM"/>
    <property type="match status" value="1"/>
</dbReference>
<evidence type="ECO:0000256" key="5">
    <source>
        <dbReference type="ARBA" id="ARBA00023136"/>
    </source>
</evidence>
<comment type="similarity">
    <text evidence="2">Belongs to the DsbD family.</text>
</comment>
<evidence type="ECO:0000256" key="2">
    <source>
        <dbReference type="ARBA" id="ARBA00006143"/>
    </source>
</evidence>
<dbReference type="PANTHER" id="PTHR31272">
    <property type="entry name" value="CYTOCHROME C-TYPE BIOGENESIS PROTEIN HI_1454-RELATED"/>
    <property type="match status" value="1"/>
</dbReference>
<feature type="transmembrane region" description="Helical" evidence="6">
    <location>
        <begin position="72"/>
        <end position="99"/>
    </location>
</feature>
<feature type="domain" description="Cytochrome C biogenesis protein transmembrane" evidence="7">
    <location>
        <begin position="75"/>
        <end position="253"/>
    </location>
</feature>
<dbReference type="InterPro" id="IPR003834">
    <property type="entry name" value="Cyt_c_assmbl_TM_dom"/>
</dbReference>
<feature type="transmembrane region" description="Helical" evidence="6">
    <location>
        <begin position="148"/>
        <end position="168"/>
    </location>
</feature>
<evidence type="ECO:0000256" key="4">
    <source>
        <dbReference type="ARBA" id="ARBA00022989"/>
    </source>
</evidence>